<name>A0A1D7XNH4_9CLOT</name>
<sequence length="123" mass="13891">MIKGIGTDIVEIERMNKAIENNINFISRYFTENEIQYFKSRKFKANTIAGNFAGKEAISKALGSGFRGFGLKDIEILRDDLGKPIVNLSNKLYEKFDLKNHNIFVSISHSNTDAIAYAIIEVI</sequence>
<feature type="binding site" evidence="8">
    <location>
        <position position="56"/>
    </location>
    <ligand>
        <name>Mg(2+)</name>
        <dbReference type="ChEBI" id="CHEBI:18420"/>
    </ligand>
</feature>
<dbReference type="GO" id="GO:0000287">
    <property type="term" value="F:magnesium ion binding"/>
    <property type="evidence" value="ECO:0007669"/>
    <property type="project" value="UniProtKB-UniRule"/>
</dbReference>
<protein>
    <recommendedName>
        <fullName evidence="8">Holo-[acyl-carrier-protein] synthase</fullName>
        <shortName evidence="8">Holo-ACP synthase</shortName>
        <ecNumber evidence="8">2.7.8.7</ecNumber>
    </recommendedName>
    <alternativeName>
        <fullName evidence="8">4'-phosphopantetheinyl transferase AcpS</fullName>
    </alternativeName>
</protein>
<dbReference type="Gene3D" id="3.90.470.20">
    <property type="entry name" value="4'-phosphopantetheinyl transferase domain"/>
    <property type="match status" value="1"/>
</dbReference>
<feature type="domain" description="4'-phosphopantetheinyl transferase" evidence="9">
    <location>
        <begin position="4"/>
        <end position="92"/>
    </location>
</feature>
<dbReference type="InterPro" id="IPR008278">
    <property type="entry name" value="4-PPantetheinyl_Trfase_dom"/>
</dbReference>
<keyword evidence="2 8" id="KW-0808">Transferase</keyword>
<dbReference type="InterPro" id="IPR037143">
    <property type="entry name" value="4-PPantetheinyl_Trfase_dom_sf"/>
</dbReference>
<dbReference type="HAMAP" id="MF_00101">
    <property type="entry name" value="AcpS"/>
    <property type="match status" value="1"/>
</dbReference>
<organism evidence="10 11">
    <name type="scientific">Clostridium taeniosporum</name>
    <dbReference type="NCBI Taxonomy" id="394958"/>
    <lineage>
        <taxon>Bacteria</taxon>
        <taxon>Bacillati</taxon>
        <taxon>Bacillota</taxon>
        <taxon>Clostridia</taxon>
        <taxon>Eubacteriales</taxon>
        <taxon>Clostridiaceae</taxon>
        <taxon>Clostridium</taxon>
    </lineage>
</organism>
<dbReference type="STRING" id="394958.BGI42_13420"/>
<comment type="catalytic activity">
    <reaction evidence="8">
        <text>apo-[ACP] + CoA = holo-[ACP] + adenosine 3',5'-bisphosphate + H(+)</text>
        <dbReference type="Rhea" id="RHEA:12068"/>
        <dbReference type="Rhea" id="RHEA-COMP:9685"/>
        <dbReference type="Rhea" id="RHEA-COMP:9690"/>
        <dbReference type="ChEBI" id="CHEBI:15378"/>
        <dbReference type="ChEBI" id="CHEBI:29999"/>
        <dbReference type="ChEBI" id="CHEBI:57287"/>
        <dbReference type="ChEBI" id="CHEBI:58343"/>
        <dbReference type="ChEBI" id="CHEBI:64479"/>
        <dbReference type="EC" id="2.7.8.7"/>
    </reaction>
</comment>
<evidence type="ECO:0000313" key="10">
    <source>
        <dbReference type="EMBL" id="AOR24679.1"/>
    </source>
</evidence>
<dbReference type="InterPro" id="IPR002582">
    <property type="entry name" value="ACPS"/>
</dbReference>
<evidence type="ECO:0000256" key="1">
    <source>
        <dbReference type="ARBA" id="ARBA00022516"/>
    </source>
</evidence>
<dbReference type="InterPro" id="IPR004568">
    <property type="entry name" value="Ppantetheine-prot_Trfase_dom"/>
</dbReference>
<dbReference type="GO" id="GO:0008897">
    <property type="term" value="F:holo-[acyl-carrier-protein] synthase activity"/>
    <property type="evidence" value="ECO:0007669"/>
    <property type="project" value="UniProtKB-UniRule"/>
</dbReference>
<dbReference type="NCBIfam" id="TIGR00556">
    <property type="entry name" value="pantethn_trn"/>
    <property type="match status" value="1"/>
</dbReference>
<evidence type="ECO:0000256" key="5">
    <source>
        <dbReference type="ARBA" id="ARBA00022842"/>
    </source>
</evidence>
<reference evidence="11" key="1">
    <citation type="submission" date="2016-09" db="EMBL/GenBank/DDBJ databases">
        <title>Genomics of Clostridium taeniosporum, an organism which forms endospores with ribbon-like appendages.</title>
        <authorList>
            <person name="Walker J.R."/>
        </authorList>
    </citation>
    <scope>NUCLEOTIDE SEQUENCE [LARGE SCALE GENOMIC DNA]</scope>
    <source>
        <strain evidence="11">1/k</strain>
    </source>
</reference>
<dbReference type="SUPFAM" id="SSF56214">
    <property type="entry name" value="4'-phosphopantetheinyl transferase"/>
    <property type="match status" value="1"/>
</dbReference>
<comment type="similarity">
    <text evidence="8">Belongs to the P-Pant transferase superfamily. AcpS family.</text>
</comment>
<keyword evidence="4 8" id="KW-0276">Fatty acid metabolism</keyword>
<dbReference type="Pfam" id="PF01648">
    <property type="entry name" value="ACPS"/>
    <property type="match status" value="1"/>
</dbReference>
<evidence type="ECO:0000256" key="2">
    <source>
        <dbReference type="ARBA" id="ARBA00022679"/>
    </source>
</evidence>
<keyword evidence="1 8" id="KW-0444">Lipid biosynthesis</keyword>
<keyword evidence="6 8" id="KW-0443">Lipid metabolism</keyword>
<evidence type="ECO:0000256" key="7">
    <source>
        <dbReference type="ARBA" id="ARBA00023160"/>
    </source>
</evidence>
<gene>
    <name evidence="8" type="primary">acpS</name>
    <name evidence="10" type="ORF">BGI42_13420</name>
</gene>
<dbReference type="EC" id="2.7.8.7" evidence="8"/>
<keyword evidence="8" id="KW-0963">Cytoplasm</keyword>
<dbReference type="KEGG" id="ctae:BGI42_13420"/>
<evidence type="ECO:0000259" key="9">
    <source>
        <dbReference type="Pfam" id="PF01648"/>
    </source>
</evidence>
<dbReference type="EMBL" id="CP017253">
    <property type="protein sequence ID" value="AOR24679.1"/>
    <property type="molecule type" value="Genomic_DNA"/>
</dbReference>
<evidence type="ECO:0000256" key="3">
    <source>
        <dbReference type="ARBA" id="ARBA00022723"/>
    </source>
</evidence>
<comment type="subcellular location">
    <subcellularLocation>
        <location evidence="8">Cytoplasm</location>
    </subcellularLocation>
</comment>
<keyword evidence="7 8" id="KW-0275">Fatty acid biosynthesis</keyword>
<proteinExistence type="inferred from homology"/>
<dbReference type="RefSeq" id="WP_069680804.1">
    <property type="nucleotide sequence ID" value="NZ_CP017253.2"/>
</dbReference>
<dbReference type="AlphaFoldDB" id="A0A1D7XNH4"/>
<keyword evidence="5 8" id="KW-0460">Magnesium</keyword>
<dbReference type="OrthoDB" id="517356at2"/>
<feature type="binding site" evidence="8">
    <location>
        <position position="8"/>
    </location>
    <ligand>
        <name>Mg(2+)</name>
        <dbReference type="ChEBI" id="CHEBI:18420"/>
    </ligand>
</feature>
<dbReference type="NCBIfam" id="TIGR00516">
    <property type="entry name" value="acpS"/>
    <property type="match status" value="1"/>
</dbReference>
<comment type="function">
    <text evidence="8">Transfers the 4'-phosphopantetheine moiety from coenzyme A to a Ser of acyl-carrier-protein.</text>
</comment>
<keyword evidence="3 8" id="KW-0479">Metal-binding</keyword>
<dbReference type="Proteomes" id="UP000094652">
    <property type="component" value="Chromosome"/>
</dbReference>
<dbReference type="GO" id="GO:0005737">
    <property type="term" value="C:cytoplasm"/>
    <property type="evidence" value="ECO:0007669"/>
    <property type="project" value="UniProtKB-SubCell"/>
</dbReference>
<keyword evidence="11" id="KW-1185">Reference proteome</keyword>
<evidence type="ECO:0000256" key="8">
    <source>
        <dbReference type="HAMAP-Rule" id="MF_00101"/>
    </source>
</evidence>
<comment type="cofactor">
    <cofactor evidence="8">
        <name>Mg(2+)</name>
        <dbReference type="ChEBI" id="CHEBI:18420"/>
    </cofactor>
</comment>
<accession>A0A1D7XNH4</accession>
<evidence type="ECO:0000313" key="11">
    <source>
        <dbReference type="Proteomes" id="UP000094652"/>
    </source>
</evidence>
<evidence type="ECO:0000256" key="4">
    <source>
        <dbReference type="ARBA" id="ARBA00022832"/>
    </source>
</evidence>
<evidence type="ECO:0000256" key="6">
    <source>
        <dbReference type="ARBA" id="ARBA00023098"/>
    </source>
</evidence>
<dbReference type="GO" id="GO:0006633">
    <property type="term" value="P:fatty acid biosynthetic process"/>
    <property type="evidence" value="ECO:0007669"/>
    <property type="project" value="UniProtKB-UniRule"/>
</dbReference>